<dbReference type="RefSeq" id="WP_251779998.1">
    <property type="nucleotide sequence ID" value="NZ_JAMKFE010000012.1"/>
</dbReference>
<feature type="domain" description="OmpR/PhoB-type" evidence="7">
    <location>
        <begin position="124"/>
        <end position="226"/>
    </location>
</feature>
<keyword evidence="9" id="KW-1185">Reference proteome</keyword>
<dbReference type="SMART" id="SM00862">
    <property type="entry name" value="Trans_reg_C"/>
    <property type="match status" value="1"/>
</dbReference>
<dbReference type="Proteomes" id="UP001165541">
    <property type="component" value="Unassembled WGS sequence"/>
</dbReference>
<evidence type="ECO:0000313" key="9">
    <source>
        <dbReference type="Proteomes" id="UP001165541"/>
    </source>
</evidence>
<gene>
    <name evidence="8" type="ORF">M8A51_18480</name>
</gene>
<dbReference type="CDD" id="cd00383">
    <property type="entry name" value="trans_reg_C"/>
    <property type="match status" value="1"/>
</dbReference>
<dbReference type="InterPro" id="IPR016032">
    <property type="entry name" value="Sig_transdc_resp-reg_C-effctor"/>
</dbReference>
<name>A0ABT0YRY8_9BURK</name>
<evidence type="ECO:0000256" key="5">
    <source>
        <dbReference type="ARBA" id="ARBA00023163"/>
    </source>
</evidence>
<evidence type="ECO:0000256" key="6">
    <source>
        <dbReference type="PROSITE-ProRule" id="PRU01091"/>
    </source>
</evidence>
<dbReference type="SUPFAM" id="SSF46894">
    <property type="entry name" value="C-terminal effector domain of the bipartite response regulators"/>
    <property type="match status" value="1"/>
</dbReference>
<protein>
    <submittedName>
        <fullName evidence="8">Response regulator transcription factor</fullName>
    </submittedName>
</protein>
<dbReference type="InterPro" id="IPR036388">
    <property type="entry name" value="WH-like_DNA-bd_sf"/>
</dbReference>
<dbReference type="PROSITE" id="PS51755">
    <property type="entry name" value="OMPR_PHOB"/>
    <property type="match status" value="1"/>
</dbReference>
<evidence type="ECO:0000256" key="4">
    <source>
        <dbReference type="ARBA" id="ARBA00023125"/>
    </source>
</evidence>
<dbReference type="PANTHER" id="PTHR48111">
    <property type="entry name" value="REGULATOR OF RPOS"/>
    <property type="match status" value="1"/>
</dbReference>
<comment type="caution">
    <text evidence="8">The sequence shown here is derived from an EMBL/GenBank/DDBJ whole genome shotgun (WGS) entry which is preliminary data.</text>
</comment>
<dbReference type="PANTHER" id="PTHR48111:SF1">
    <property type="entry name" value="TWO-COMPONENT RESPONSE REGULATOR ORR33"/>
    <property type="match status" value="1"/>
</dbReference>
<evidence type="ECO:0000256" key="2">
    <source>
        <dbReference type="ARBA" id="ARBA00023012"/>
    </source>
</evidence>
<dbReference type="Gene3D" id="1.10.10.10">
    <property type="entry name" value="Winged helix-like DNA-binding domain superfamily/Winged helix DNA-binding domain"/>
    <property type="match status" value="1"/>
</dbReference>
<proteinExistence type="predicted"/>
<dbReference type="InterPro" id="IPR039420">
    <property type="entry name" value="WalR-like"/>
</dbReference>
<keyword evidence="4 6" id="KW-0238">DNA-binding</keyword>
<evidence type="ECO:0000259" key="7">
    <source>
        <dbReference type="PROSITE" id="PS51755"/>
    </source>
</evidence>
<organism evidence="8 9">
    <name type="scientific">Caldimonas mangrovi</name>
    <dbReference type="NCBI Taxonomy" id="2944811"/>
    <lineage>
        <taxon>Bacteria</taxon>
        <taxon>Pseudomonadati</taxon>
        <taxon>Pseudomonadota</taxon>
        <taxon>Betaproteobacteria</taxon>
        <taxon>Burkholderiales</taxon>
        <taxon>Sphaerotilaceae</taxon>
        <taxon>Caldimonas</taxon>
    </lineage>
</organism>
<keyword evidence="1" id="KW-0597">Phosphoprotein</keyword>
<dbReference type="EMBL" id="JAMKFE010000012">
    <property type="protein sequence ID" value="MCM5681518.1"/>
    <property type="molecule type" value="Genomic_DNA"/>
</dbReference>
<evidence type="ECO:0000313" key="8">
    <source>
        <dbReference type="EMBL" id="MCM5681518.1"/>
    </source>
</evidence>
<sequence>MRIVTLFTDRASELCVQPLLACPGVDLVVQRDINGVLASVRSGCVHAALIEDNEVRLGHWLAVLKSHGLARFPSIIVGAGRPGDITRALRCGAVDYACVNDGAESILARLRARVEASEQPQDDASVLQVGAYVLDRARQRITHNGREIVLTAREFALAWLLFEYQGKVVTLDTVAARVWGRAADISRRSIQQYIYRLRCKLGETPQASGPAMCVQAVYGIGYRLYVGEPQRESAGGWMTRSS</sequence>
<evidence type="ECO:0000256" key="1">
    <source>
        <dbReference type="ARBA" id="ARBA00022553"/>
    </source>
</evidence>
<keyword evidence="3" id="KW-0805">Transcription regulation</keyword>
<keyword evidence="2" id="KW-0902">Two-component regulatory system</keyword>
<feature type="DNA-binding region" description="OmpR/PhoB-type" evidence="6">
    <location>
        <begin position="124"/>
        <end position="226"/>
    </location>
</feature>
<evidence type="ECO:0000256" key="3">
    <source>
        <dbReference type="ARBA" id="ARBA00023015"/>
    </source>
</evidence>
<dbReference type="Pfam" id="PF00486">
    <property type="entry name" value="Trans_reg_C"/>
    <property type="match status" value="1"/>
</dbReference>
<accession>A0ABT0YRY8</accession>
<keyword evidence="5" id="KW-0804">Transcription</keyword>
<reference evidence="8" key="1">
    <citation type="submission" date="2022-05" db="EMBL/GenBank/DDBJ databases">
        <title>Schlegelella sp. nov., isolated from mangrove soil.</title>
        <authorList>
            <person name="Liu Y."/>
            <person name="Ge X."/>
            <person name="Liu W."/>
        </authorList>
    </citation>
    <scope>NUCLEOTIDE SEQUENCE</scope>
    <source>
        <strain evidence="8">S2-27</strain>
    </source>
</reference>
<dbReference type="InterPro" id="IPR001867">
    <property type="entry name" value="OmpR/PhoB-type_DNA-bd"/>
</dbReference>